<reference evidence="3 4" key="1">
    <citation type="submission" date="2018-10" db="EMBL/GenBank/DDBJ databases">
        <title>Sequencing the genomes of 1000 actinobacteria strains.</title>
        <authorList>
            <person name="Klenk H.-P."/>
        </authorList>
    </citation>
    <scope>NUCLEOTIDE SEQUENCE [LARGE SCALE GENOMIC DNA]</scope>
    <source>
        <strain evidence="3 4">DSM 44343</strain>
    </source>
</reference>
<keyword evidence="1" id="KW-1133">Transmembrane helix</keyword>
<sequence length="183" mass="19662">MTRPGRSGDFIQLPKSLIVWAMVRSFGIVVAYLTAYFMVPWTVLDGWGEVVVVAAFLVVAALTAVWQIGRILRAPAPAVQAIEALAIIAPLYLLGFALGYFLLSASDPAQFNEPLSRMSSLYFTLSVFATVGFGDITAAVDLSRAIVAIQMVLNLIVVGVGIKVIVAAVQWSRTKKKESGGEE</sequence>
<dbReference type="AlphaFoldDB" id="A0A495K0T6"/>
<dbReference type="OrthoDB" id="9799090at2"/>
<keyword evidence="1" id="KW-0812">Transmembrane</keyword>
<dbReference type="RefSeq" id="WP_062799735.1">
    <property type="nucleotide sequence ID" value="NZ_CBCRXS010000004.1"/>
</dbReference>
<comment type="caution">
    <text evidence="3">The sequence shown here is derived from an EMBL/GenBank/DDBJ whole genome shotgun (WGS) entry which is preliminary data.</text>
</comment>
<dbReference type="InterPro" id="IPR013099">
    <property type="entry name" value="K_chnl_dom"/>
</dbReference>
<organism evidence="3 4">
    <name type="scientific">Williamsia marianensis</name>
    <dbReference type="NCBI Taxonomy" id="85044"/>
    <lineage>
        <taxon>Bacteria</taxon>
        <taxon>Bacillati</taxon>
        <taxon>Actinomycetota</taxon>
        <taxon>Actinomycetes</taxon>
        <taxon>Mycobacteriales</taxon>
        <taxon>Nocardiaceae</taxon>
        <taxon>Williamsia</taxon>
    </lineage>
</organism>
<dbReference type="Pfam" id="PF07885">
    <property type="entry name" value="Ion_trans_2"/>
    <property type="match status" value="1"/>
</dbReference>
<feature type="transmembrane region" description="Helical" evidence="1">
    <location>
        <begin position="152"/>
        <end position="171"/>
    </location>
</feature>
<evidence type="ECO:0000256" key="1">
    <source>
        <dbReference type="SAM" id="Phobius"/>
    </source>
</evidence>
<dbReference type="Proteomes" id="UP000274762">
    <property type="component" value="Unassembled WGS sequence"/>
</dbReference>
<accession>A0A495K0T6</accession>
<evidence type="ECO:0000259" key="2">
    <source>
        <dbReference type="Pfam" id="PF07885"/>
    </source>
</evidence>
<feature type="transmembrane region" description="Helical" evidence="1">
    <location>
        <begin position="121"/>
        <end position="140"/>
    </location>
</feature>
<name>A0A495K0T6_WILMA</name>
<keyword evidence="1" id="KW-0472">Membrane</keyword>
<dbReference type="EMBL" id="RBKV01000001">
    <property type="protein sequence ID" value="RKR94863.1"/>
    <property type="molecule type" value="Genomic_DNA"/>
</dbReference>
<dbReference type="SUPFAM" id="SSF81324">
    <property type="entry name" value="Voltage-gated potassium channels"/>
    <property type="match status" value="1"/>
</dbReference>
<feature type="domain" description="Potassium channel" evidence="2">
    <location>
        <begin position="92"/>
        <end position="169"/>
    </location>
</feature>
<feature type="transmembrane region" description="Helical" evidence="1">
    <location>
        <begin position="81"/>
        <end position="101"/>
    </location>
</feature>
<feature type="transmembrane region" description="Helical" evidence="1">
    <location>
        <begin position="50"/>
        <end position="69"/>
    </location>
</feature>
<protein>
    <submittedName>
        <fullName evidence="3">Ion channel</fullName>
    </submittedName>
</protein>
<feature type="transmembrane region" description="Helical" evidence="1">
    <location>
        <begin position="21"/>
        <end position="44"/>
    </location>
</feature>
<evidence type="ECO:0000313" key="4">
    <source>
        <dbReference type="Proteomes" id="UP000274762"/>
    </source>
</evidence>
<gene>
    <name evidence="3" type="ORF">DFJ75_1667</name>
</gene>
<proteinExistence type="predicted"/>
<evidence type="ECO:0000313" key="3">
    <source>
        <dbReference type="EMBL" id="RKR94863.1"/>
    </source>
</evidence>
<dbReference type="Gene3D" id="1.10.287.70">
    <property type="match status" value="1"/>
</dbReference>